<dbReference type="PANTHER" id="PTHR11117">
    <property type="entry name" value="SUCCINYL-COA LIGASE SUBUNIT ALPHA"/>
    <property type="match status" value="1"/>
</dbReference>
<accession>A0ABM7WAL5</accession>
<reference evidence="2 3" key="1">
    <citation type="submission" date="2022-01" db="EMBL/GenBank/DDBJ databases">
        <title>Desulfofustis limnae sp. nov., a novel mesophilic sulfate-reducing bacterium isolated from marsh soil.</title>
        <authorList>
            <person name="Watanabe M."/>
            <person name="Takahashi A."/>
            <person name="Kojima H."/>
            <person name="Fukui M."/>
        </authorList>
    </citation>
    <scope>NUCLEOTIDE SEQUENCE [LARGE SCALE GENOMIC DNA]</scope>
    <source>
        <strain evidence="2 3">PPLL</strain>
    </source>
</reference>
<feature type="domain" description="ATP-citrate synthase/succinyl-CoA ligase C-terminal" evidence="1">
    <location>
        <begin position="346"/>
        <end position="495"/>
    </location>
</feature>
<evidence type="ECO:0000313" key="2">
    <source>
        <dbReference type="EMBL" id="BDD87943.1"/>
    </source>
</evidence>
<dbReference type="Gene3D" id="3.40.50.261">
    <property type="entry name" value="Succinyl-CoA synthetase domains"/>
    <property type="match status" value="2"/>
</dbReference>
<dbReference type="PANTHER" id="PTHR11117:SF24">
    <property type="entry name" value="PROTEIN FDRA"/>
    <property type="match status" value="1"/>
</dbReference>
<name>A0ABM7WAL5_9BACT</name>
<dbReference type="Pfam" id="PF00549">
    <property type="entry name" value="Ligase_CoA"/>
    <property type="match status" value="1"/>
</dbReference>
<evidence type="ECO:0000313" key="3">
    <source>
        <dbReference type="Proteomes" id="UP000830055"/>
    </source>
</evidence>
<proteinExistence type="predicted"/>
<dbReference type="InterPro" id="IPR016102">
    <property type="entry name" value="Succinyl-CoA_synth-like"/>
</dbReference>
<organism evidence="2 3">
    <name type="scientific">Desulfofustis limnaeus</name>
    <dbReference type="NCBI Taxonomy" id="2740163"/>
    <lineage>
        <taxon>Bacteria</taxon>
        <taxon>Pseudomonadati</taxon>
        <taxon>Thermodesulfobacteriota</taxon>
        <taxon>Desulfobulbia</taxon>
        <taxon>Desulfobulbales</taxon>
        <taxon>Desulfocapsaceae</taxon>
        <taxon>Desulfofustis</taxon>
    </lineage>
</organism>
<keyword evidence="3" id="KW-1185">Reference proteome</keyword>
<dbReference type="NCBIfam" id="NF004760">
    <property type="entry name" value="PRK06091.1"/>
    <property type="match status" value="1"/>
</dbReference>
<evidence type="ECO:0000259" key="1">
    <source>
        <dbReference type="Pfam" id="PF00549"/>
    </source>
</evidence>
<dbReference type="Proteomes" id="UP000830055">
    <property type="component" value="Chromosome"/>
</dbReference>
<protein>
    <recommendedName>
        <fullName evidence="1">ATP-citrate synthase/succinyl-CoA ligase C-terminal domain-containing protein</fullName>
    </recommendedName>
</protein>
<dbReference type="InterPro" id="IPR005811">
    <property type="entry name" value="SUCC_ACL_C"/>
</dbReference>
<gene>
    <name evidence="2" type="ORF">DPPLL_23080</name>
</gene>
<dbReference type="SUPFAM" id="SSF52210">
    <property type="entry name" value="Succinyl-CoA synthetase domains"/>
    <property type="match status" value="1"/>
</dbReference>
<dbReference type="RefSeq" id="WP_284151344.1">
    <property type="nucleotide sequence ID" value="NZ_AP025516.1"/>
</dbReference>
<dbReference type="Gene3D" id="3.40.50.720">
    <property type="entry name" value="NAD(P)-binding Rossmann-like Domain"/>
    <property type="match status" value="1"/>
</dbReference>
<dbReference type="EMBL" id="AP025516">
    <property type="protein sequence ID" value="BDD87943.1"/>
    <property type="molecule type" value="Genomic_DNA"/>
</dbReference>
<sequence>MHCKTAIIASSYYDSVVLMRVASQLKKRQNVAEVALFMGTEGNHDLLAQVGLATPESKEAGPQDLIIIVKAESDELAESIAAEAAQLLRSRRGADQAAADYRPRTLDRALGFLPGATLAAISVPGAYAAREAARCLDQGLHVFLFSDNVALEDEKRLKATAIERDLLLMGPDCGTAYLNGVGLGFTNVVERGRIGCVAASGTGLQAVACRIAQQGEGISHGIGVGGRDLSRDIGGIMTEYALKLLDQDPQTEVIVLLSKPPHETVARRLQEFCATLHKPVVACFQGSTIAAEALQQVVTLDEAADVAVRLVRGSSLVPQFFDDPEAVAAQLHHHGGHAVGKQVIGLFTGGTLAKEATLLLSATLGPIGMEVVASGGHMVVDLGDDRYTIGRPHPMIAPENRTEQLLELAAVNGLEHCGVLLFDVVLGHGSHLDPAGELAQALTQLRSRSGRLPSVVVSLIGTEQDPQDLSEQRRLLEEAGASVFSVNSQAARFAAMLVEPACRQTFLEKTR</sequence>